<reference evidence="4" key="1">
    <citation type="submission" date="2017-02" db="UniProtKB">
        <authorList>
            <consortium name="WormBaseParasite"/>
        </authorList>
    </citation>
    <scope>IDENTIFICATION</scope>
</reference>
<evidence type="ECO:0000313" key="2">
    <source>
        <dbReference type="EMBL" id="VDL71949.1"/>
    </source>
</evidence>
<keyword evidence="3" id="KW-1185">Reference proteome</keyword>
<evidence type="ECO:0000256" key="1">
    <source>
        <dbReference type="SAM" id="MobiDB-lite"/>
    </source>
</evidence>
<protein>
    <submittedName>
        <fullName evidence="2 4">Uncharacterized protein</fullName>
    </submittedName>
</protein>
<evidence type="ECO:0000313" key="4">
    <source>
        <dbReference type="WBParaSite" id="NBR_0000835901-mRNA-1"/>
    </source>
</evidence>
<feature type="compositionally biased region" description="Polar residues" evidence="1">
    <location>
        <begin position="46"/>
        <end position="71"/>
    </location>
</feature>
<feature type="compositionally biased region" description="Basic and acidic residues" evidence="1">
    <location>
        <begin position="161"/>
        <end position="170"/>
    </location>
</feature>
<feature type="region of interest" description="Disordered" evidence="1">
    <location>
        <begin position="1"/>
        <end position="122"/>
    </location>
</feature>
<feature type="region of interest" description="Disordered" evidence="1">
    <location>
        <begin position="160"/>
        <end position="190"/>
    </location>
</feature>
<sequence length="212" mass="23981">MRASRSKKVSRVQRAEQPPPASSKAPPSNRTSSTRTARCTPVLRSSKGNDSSRATTTARQPFASDMTSPTAHGSRRSFMSPSPWLLDAIDLKRRNSAQQQQPSWLQRGPSQQPQSRPDYDSTRDYNPVCDCRDCTRVREKRKEQGLCDCYDCIIAKQDTPASREHREKVKQSQSHRTQRPKDRSKTEFPWVKRLAISRGARNVIVAADRGGQ</sequence>
<dbReference type="STRING" id="27835.A0A0N4XZ02"/>
<reference evidence="2 3" key="2">
    <citation type="submission" date="2018-11" db="EMBL/GenBank/DDBJ databases">
        <authorList>
            <consortium name="Pathogen Informatics"/>
        </authorList>
    </citation>
    <scope>NUCLEOTIDE SEQUENCE [LARGE SCALE GENOMIC DNA]</scope>
</reference>
<gene>
    <name evidence="2" type="ORF">NBR_LOCUS8360</name>
</gene>
<name>A0A0N4XZ02_NIPBR</name>
<organism evidence="4">
    <name type="scientific">Nippostrongylus brasiliensis</name>
    <name type="common">Rat hookworm</name>
    <dbReference type="NCBI Taxonomy" id="27835"/>
    <lineage>
        <taxon>Eukaryota</taxon>
        <taxon>Metazoa</taxon>
        <taxon>Ecdysozoa</taxon>
        <taxon>Nematoda</taxon>
        <taxon>Chromadorea</taxon>
        <taxon>Rhabditida</taxon>
        <taxon>Rhabditina</taxon>
        <taxon>Rhabditomorpha</taxon>
        <taxon>Strongyloidea</taxon>
        <taxon>Heligmosomidae</taxon>
        <taxon>Nippostrongylus</taxon>
    </lineage>
</organism>
<feature type="compositionally biased region" description="Low complexity" evidence="1">
    <location>
        <begin position="106"/>
        <end position="116"/>
    </location>
</feature>
<accession>A0A0N4XZ02</accession>
<dbReference type="Proteomes" id="UP000271162">
    <property type="component" value="Unassembled WGS sequence"/>
</dbReference>
<dbReference type="EMBL" id="UYSL01019995">
    <property type="protein sequence ID" value="VDL71949.1"/>
    <property type="molecule type" value="Genomic_DNA"/>
</dbReference>
<dbReference type="AlphaFoldDB" id="A0A0N4XZ02"/>
<feature type="compositionally biased region" description="Basic residues" evidence="1">
    <location>
        <begin position="1"/>
        <end position="11"/>
    </location>
</feature>
<proteinExistence type="predicted"/>
<dbReference type="WBParaSite" id="NBR_0000835901-mRNA-1">
    <property type="protein sequence ID" value="NBR_0000835901-mRNA-1"/>
    <property type="gene ID" value="NBR_0000835901"/>
</dbReference>
<evidence type="ECO:0000313" key="3">
    <source>
        <dbReference type="Proteomes" id="UP000271162"/>
    </source>
</evidence>